<dbReference type="Proteomes" id="UP001141552">
    <property type="component" value="Unassembled WGS sequence"/>
</dbReference>
<dbReference type="InterPro" id="IPR011990">
    <property type="entry name" value="TPR-like_helical_dom_sf"/>
</dbReference>
<dbReference type="PANTHER" id="PTHR47926:SF464">
    <property type="entry name" value="DYW DOMAIN-CONTAINING PROTEIN"/>
    <property type="match status" value="1"/>
</dbReference>
<dbReference type="Gene3D" id="1.25.40.10">
    <property type="entry name" value="Tetratricopeptide repeat domain"/>
    <property type="match status" value="2"/>
</dbReference>
<comment type="caution">
    <text evidence="3">The sequence shown here is derived from an EMBL/GenBank/DDBJ whole genome shotgun (WGS) entry which is preliminary data.</text>
</comment>
<reference evidence="3" key="2">
    <citation type="journal article" date="2023" name="Plants (Basel)">
        <title>Annotation of the Turnera subulata (Passifloraceae) Draft Genome Reveals the S-Locus Evolved after the Divergence of Turneroideae from Passifloroideae in a Stepwise Manner.</title>
        <authorList>
            <person name="Henning P.M."/>
            <person name="Roalson E.H."/>
            <person name="Mir W."/>
            <person name="McCubbin A.G."/>
            <person name="Shore J.S."/>
        </authorList>
    </citation>
    <scope>NUCLEOTIDE SEQUENCE</scope>
    <source>
        <strain evidence="3">F60SS</strain>
    </source>
</reference>
<accession>A0A9Q0F0T3</accession>
<evidence type="ECO:0008006" key="5">
    <source>
        <dbReference type="Google" id="ProtNLM"/>
    </source>
</evidence>
<dbReference type="OrthoDB" id="1720889at2759"/>
<dbReference type="Pfam" id="PF01535">
    <property type="entry name" value="PPR"/>
    <property type="match status" value="3"/>
</dbReference>
<dbReference type="PROSITE" id="PS51375">
    <property type="entry name" value="PPR"/>
    <property type="match status" value="2"/>
</dbReference>
<gene>
    <name evidence="3" type="ORF">Tsubulata_051576</name>
</gene>
<dbReference type="InterPro" id="IPR002885">
    <property type="entry name" value="PPR_rpt"/>
</dbReference>
<dbReference type="PANTHER" id="PTHR47926">
    <property type="entry name" value="PENTATRICOPEPTIDE REPEAT-CONTAINING PROTEIN"/>
    <property type="match status" value="1"/>
</dbReference>
<dbReference type="EMBL" id="JAKUCV010007785">
    <property type="protein sequence ID" value="KAJ4821975.1"/>
    <property type="molecule type" value="Genomic_DNA"/>
</dbReference>
<evidence type="ECO:0000313" key="3">
    <source>
        <dbReference type="EMBL" id="KAJ4821975.1"/>
    </source>
</evidence>
<feature type="non-terminal residue" evidence="3">
    <location>
        <position position="290"/>
    </location>
</feature>
<dbReference type="FunFam" id="1.25.40.10:FF:000883">
    <property type="entry name" value="Pentatricopeptide repeat-containing protein"/>
    <property type="match status" value="1"/>
</dbReference>
<evidence type="ECO:0000256" key="2">
    <source>
        <dbReference type="PROSITE-ProRule" id="PRU00708"/>
    </source>
</evidence>
<dbReference type="AlphaFoldDB" id="A0A9Q0F0T3"/>
<name>A0A9Q0F0T3_9ROSI</name>
<reference evidence="3" key="1">
    <citation type="submission" date="2022-02" db="EMBL/GenBank/DDBJ databases">
        <authorList>
            <person name="Henning P.M."/>
            <person name="McCubbin A.G."/>
            <person name="Shore J.S."/>
        </authorList>
    </citation>
    <scope>NUCLEOTIDE SEQUENCE</scope>
    <source>
        <strain evidence="3">F60SS</strain>
        <tissue evidence="3">Leaves</tissue>
    </source>
</reference>
<dbReference type="GO" id="GO:0003723">
    <property type="term" value="F:RNA binding"/>
    <property type="evidence" value="ECO:0007669"/>
    <property type="project" value="InterPro"/>
</dbReference>
<dbReference type="InterPro" id="IPR046960">
    <property type="entry name" value="PPR_At4g14850-like_plant"/>
</dbReference>
<dbReference type="NCBIfam" id="TIGR00756">
    <property type="entry name" value="PPR"/>
    <property type="match status" value="2"/>
</dbReference>
<sequence length="290" mass="31547">MLILHKVQPLIRCYFPRLPSSSSSSAYGHEGIASFFCSAASSDYSASAYLNSILSGLHQIQYPSLPFLRKSHALVITTGNGDNPFVSAKLISLYASLHAPHSSTKLFHSLHRKDTFLWNSVVKSHFSNGNYLEAFRFFTLMRLSGTLPDQFTIPMAVATCAELLWLHQGKLVHGLVARCGLFGGNSAVASSFLYMYAKCGCMDDASSMFDEIPVRDVVSWTALIVGYIQNGESEKGLEILCEMNRVGGDGERPNFRTLEGGFQACGNLGASGEGSCLHCLAVKTGLEHSQ</sequence>
<proteinExistence type="predicted"/>
<keyword evidence="4" id="KW-1185">Reference proteome</keyword>
<feature type="repeat" description="PPR" evidence="2">
    <location>
        <begin position="114"/>
        <end position="148"/>
    </location>
</feature>
<organism evidence="3 4">
    <name type="scientific">Turnera subulata</name>
    <dbReference type="NCBI Taxonomy" id="218843"/>
    <lineage>
        <taxon>Eukaryota</taxon>
        <taxon>Viridiplantae</taxon>
        <taxon>Streptophyta</taxon>
        <taxon>Embryophyta</taxon>
        <taxon>Tracheophyta</taxon>
        <taxon>Spermatophyta</taxon>
        <taxon>Magnoliopsida</taxon>
        <taxon>eudicotyledons</taxon>
        <taxon>Gunneridae</taxon>
        <taxon>Pentapetalae</taxon>
        <taxon>rosids</taxon>
        <taxon>fabids</taxon>
        <taxon>Malpighiales</taxon>
        <taxon>Passifloraceae</taxon>
        <taxon>Turnera</taxon>
    </lineage>
</organism>
<evidence type="ECO:0000256" key="1">
    <source>
        <dbReference type="ARBA" id="ARBA00022737"/>
    </source>
</evidence>
<protein>
    <recommendedName>
        <fullName evidence="5">Pentatricopeptide repeat-containing protein</fullName>
    </recommendedName>
</protein>
<evidence type="ECO:0000313" key="4">
    <source>
        <dbReference type="Proteomes" id="UP001141552"/>
    </source>
</evidence>
<feature type="repeat" description="PPR" evidence="2">
    <location>
        <begin position="216"/>
        <end position="250"/>
    </location>
</feature>
<dbReference type="GO" id="GO:0009451">
    <property type="term" value="P:RNA modification"/>
    <property type="evidence" value="ECO:0007669"/>
    <property type="project" value="InterPro"/>
</dbReference>
<keyword evidence="1" id="KW-0677">Repeat</keyword>